<feature type="domain" description="Dienelactone hydrolase" evidence="1">
    <location>
        <begin position="106"/>
        <end position="209"/>
    </location>
</feature>
<evidence type="ECO:0000259" key="1">
    <source>
        <dbReference type="Pfam" id="PF01738"/>
    </source>
</evidence>
<dbReference type="EMBL" id="NCSJ02000275">
    <property type="protein sequence ID" value="RFU26228.1"/>
    <property type="molecule type" value="Genomic_DNA"/>
</dbReference>
<organism evidence="2 3">
    <name type="scientific">Scytalidium lignicola</name>
    <name type="common">Hyphomycete</name>
    <dbReference type="NCBI Taxonomy" id="5539"/>
    <lineage>
        <taxon>Eukaryota</taxon>
        <taxon>Fungi</taxon>
        <taxon>Dikarya</taxon>
        <taxon>Ascomycota</taxon>
        <taxon>Pezizomycotina</taxon>
        <taxon>Leotiomycetes</taxon>
        <taxon>Leotiomycetes incertae sedis</taxon>
        <taxon>Scytalidium</taxon>
    </lineage>
</organism>
<dbReference type="PANTHER" id="PTHR17630">
    <property type="entry name" value="DIENELACTONE HYDROLASE"/>
    <property type="match status" value="1"/>
</dbReference>
<comment type="caution">
    <text evidence="2">The sequence shown here is derived from an EMBL/GenBank/DDBJ whole genome shotgun (WGS) entry which is preliminary data.</text>
</comment>
<dbReference type="OrthoDB" id="17560at2759"/>
<dbReference type="PANTHER" id="PTHR17630:SF105">
    <property type="entry name" value="DIENELACTONE HYDROLASE FAMILY PROTEIN (AFU_ORTHOLOGUE AFUA_4G08790)"/>
    <property type="match status" value="1"/>
</dbReference>
<reference evidence="2 3" key="1">
    <citation type="submission" date="2018-05" db="EMBL/GenBank/DDBJ databases">
        <title>Draft genome sequence of Scytalidium lignicola DSM 105466, a ubiquitous saprotrophic fungus.</title>
        <authorList>
            <person name="Buettner E."/>
            <person name="Gebauer A.M."/>
            <person name="Hofrichter M."/>
            <person name="Liers C."/>
            <person name="Kellner H."/>
        </authorList>
    </citation>
    <scope>NUCLEOTIDE SEQUENCE [LARGE SCALE GENOMIC DNA]</scope>
    <source>
        <strain evidence="2 3">DSM 105466</strain>
    </source>
</reference>
<evidence type="ECO:0000313" key="2">
    <source>
        <dbReference type="EMBL" id="RFU26228.1"/>
    </source>
</evidence>
<accession>A0A3E2GYP6</accession>
<protein>
    <recommendedName>
        <fullName evidence="1">Dienelactone hydrolase domain-containing protein</fullName>
    </recommendedName>
</protein>
<dbReference type="GO" id="GO:0016787">
    <property type="term" value="F:hydrolase activity"/>
    <property type="evidence" value="ECO:0007669"/>
    <property type="project" value="InterPro"/>
</dbReference>
<proteinExistence type="predicted"/>
<dbReference type="Pfam" id="PF01738">
    <property type="entry name" value="DLH"/>
    <property type="match status" value="2"/>
</dbReference>
<dbReference type="OMA" id="FLVYCPD"/>
<gene>
    <name evidence="2" type="ORF">B7463_g10111</name>
</gene>
<dbReference type="SUPFAM" id="SSF53474">
    <property type="entry name" value="alpha/beta-Hydrolases"/>
    <property type="match status" value="1"/>
</dbReference>
<dbReference type="Gene3D" id="3.40.50.1820">
    <property type="entry name" value="alpha/beta hydrolase"/>
    <property type="match status" value="2"/>
</dbReference>
<dbReference type="Proteomes" id="UP000258309">
    <property type="component" value="Unassembled WGS sequence"/>
</dbReference>
<name>A0A3E2GYP6_SCYLI</name>
<keyword evidence="3" id="KW-1185">Reference proteome</keyword>
<feature type="domain" description="Dienelactone hydrolase" evidence="1">
    <location>
        <begin position="27"/>
        <end position="85"/>
    </location>
</feature>
<dbReference type="InterPro" id="IPR002925">
    <property type="entry name" value="Dienelactn_hydro"/>
</dbReference>
<feature type="non-terminal residue" evidence="2">
    <location>
        <position position="213"/>
    </location>
</feature>
<dbReference type="InterPro" id="IPR029058">
    <property type="entry name" value="AB_hydrolase_fold"/>
</dbReference>
<feature type="non-terminal residue" evidence="2">
    <location>
        <position position="1"/>
    </location>
</feature>
<evidence type="ECO:0000313" key="3">
    <source>
        <dbReference type="Proteomes" id="UP000258309"/>
    </source>
</evidence>
<sequence length="213" mass="23563">MSCPDCFSGQVREQVLTGKETTIHGLPTYVAQPAEGVKPKGVVVILTDIFGWKFVNNRGLADRYAKQGNFLVYLPDIMDAQDRPSSRCPPYNETKTGTGTVPSQSAIVPLIDVAFTAHPSMLKLPDDVEAVKIPMSVSVGDSDAAMKLPKVQKMKAILEGKNKKDDDQEYECVILPGAKHGFAIRTVNEPYQIECAEKAEWQAIEWFAKWFSK</sequence>
<dbReference type="AlphaFoldDB" id="A0A3E2GYP6"/>
<dbReference type="STRING" id="5539.A0A3E2GYP6"/>